<organism evidence="14 15">
    <name type="scientific">Streptomyces chengmaiensis</name>
    <dbReference type="NCBI Taxonomy" id="3040919"/>
    <lineage>
        <taxon>Bacteria</taxon>
        <taxon>Bacillati</taxon>
        <taxon>Actinomycetota</taxon>
        <taxon>Actinomycetes</taxon>
        <taxon>Kitasatosporales</taxon>
        <taxon>Streptomycetaceae</taxon>
        <taxon>Streptomyces</taxon>
    </lineage>
</organism>
<dbReference type="InterPro" id="IPR008972">
    <property type="entry name" value="Cupredoxin"/>
</dbReference>
<dbReference type="PROSITE" id="PS00080">
    <property type="entry name" value="MULTICOPPER_OXIDASE2"/>
    <property type="match status" value="1"/>
</dbReference>
<feature type="region of interest" description="Disordered" evidence="10">
    <location>
        <begin position="1"/>
        <end position="31"/>
    </location>
</feature>
<reference evidence="14 15" key="1">
    <citation type="submission" date="2023-04" db="EMBL/GenBank/DDBJ databases">
        <title>Streptomyces chengmaiensis sp. nov. isolated from the stem of mangrove plant in Hainan.</title>
        <authorList>
            <person name="Huang X."/>
            <person name="Zhou S."/>
            <person name="Chu X."/>
            <person name="Xie Y."/>
            <person name="Lin Y."/>
        </authorList>
    </citation>
    <scope>NUCLEOTIDE SEQUENCE [LARGE SCALE GENOMIC DNA]</scope>
    <source>
        <strain evidence="14 15">HNM0663</strain>
    </source>
</reference>
<dbReference type="Pfam" id="PF07732">
    <property type="entry name" value="Cu-oxidase_3"/>
    <property type="match status" value="1"/>
</dbReference>
<proteinExistence type="inferred from homology"/>
<keyword evidence="11" id="KW-1133">Transmembrane helix</keyword>
<accession>A0ABT6HRD9</accession>
<keyword evidence="11" id="KW-0472">Membrane</keyword>
<sequence length="544" mass="59246">MTHHAQGNGQGAGPDGRGGRQARGEKRPRTLRRRLFLTASGVLGGGVLLGGAYAVNFASVYGDRKMTNLGTLSFANKVRIPPLLEGTSDGSGGRRFTLTAQEGASELIPGKQTPTWGVNGAFLGPTLRARRGDRVSVHFTNKLPETTTMHWHGMHLPAVNDGGPHQSVVPGAVWRPEWEIVQPASTLWYHPHPHGQTADHVSRGLAGMFILDDDASDGAGLPGRYGVDDIPLILQDREFNDDGSIELRNVSTLESFAGVGNIGVLGDTILVNGTYDPYLRVTTTLVRLRLMNGSNARVFNLGFTDNREFTLVALENGLVAKPVPLRRIQLAPAERAEVVVAVEPGERTVLRSFPPDIGVGFPTKRLDGGEDTFDMIELRADKRLTESPPVPDRLRGAPAPIELPDSPRVRRFRLSGTNINGKKMDMERIDEVCPAGRVEVWEVEGNADGVHSFHIHGLSFNVLQYAGNKPAAHLVGAKDTVYVPPGDMVRLAVALPDYTDEKKPYMFHCHQLRHEDQGMMGQFTVVKPGSEGDAPRQIIAYARH</sequence>
<evidence type="ECO:0000313" key="15">
    <source>
        <dbReference type="Proteomes" id="UP001223144"/>
    </source>
</evidence>
<evidence type="ECO:0000256" key="2">
    <source>
        <dbReference type="ARBA" id="ARBA00011245"/>
    </source>
</evidence>
<dbReference type="Proteomes" id="UP001223144">
    <property type="component" value="Unassembled WGS sequence"/>
</dbReference>
<comment type="catalytic activity">
    <reaction evidence="9">
        <text>4 Cu(+) + O2 + 4 H(+) = 4 Cu(2+) + 2 H2O</text>
        <dbReference type="Rhea" id="RHEA:30083"/>
        <dbReference type="ChEBI" id="CHEBI:15377"/>
        <dbReference type="ChEBI" id="CHEBI:15378"/>
        <dbReference type="ChEBI" id="CHEBI:15379"/>
        <dbReference type="ChEBI" id="CHEBI:29036"/>
        <dbReference type="ChEBI" id="CHEBI:49552"/>
        <dbReference type="EC" id="1.16.3.4"/>
    </reaction>
    <physiologicalReaction direction="left-to-right" evidence="9">
        <dbReference type="Rhea" id="RHEA:30084"/>
    </physiologicalReaction>
</comment>
<dbReference type="PROSITE" id="PS51318">
    <property type="entry name" value="TAT"/>
    <property type="match status" value="1"/>
</dbReference>
<evidence type="ECO:0000256" key="6">
    <source>
        <dbReference type="ARBA" id="ARBA00041027"/>
    </source>
</evidence>
<evidence type="ECO:0000259" key="12">
    <source>
        <dbReference type="Pfam" id="PF07731"/>
    </source>
</evidence>
<dbReference type="Gene3D" id="2.60.40.420">
    <property type="entry name" value="Cupredoxins - blue copper proteins"/>
    <property type="match status" value="3"/>
</dbReference>
<keyword evidence="11" id="KW-0812">Transmembrane</keyword>
<keyword evidence="4" id="KW-0560">Oxidoreductase</keyword>
<feature type="domain" description="Plastocyanin-like" evidence="13">
    <location>
        <begin position="105"/>
        <end position="215"/>
    </location>
</feature>
<feature type="domain" description="Plastocyanin-like" evidence="12">
    <location>
        <begin position="417"/>
        <end position="526"/>
    </location>
</feature>
<dbReference type="EC" id="1.16.3.4" evidence="5"/>
<dbReference type="InterPro" id="IPR002355">
    <property type="entry name" value="Cu_oxidase_Cu_BS"/>
</dbReference>
<protein>
    <recommendedName>
        <fullName evidence="6">Multicopper oxidase CueO</fullName>
        <ecNumber evidence="5">1.16.3.4</ecNumber>
    </recommendedName>
    <alternativeName>
        <fullName evidence="7">Copper efflux oxidase</fullName>
    </alternativeName>
    <alternativeName>
        <fullName evidence="8">Cuprous oxidase</fullName>
    </alternativeName>
</protein>
<dbReference type="PANTHER" id="PTHR48267:SF1">
    <property type="entry name" value="BILIRUBIN OXIDASE"/>
    <property type="match status" value="1"/>
</dbReference>
<dbReference type="SUPFAM" id="SSF49503">
    <property type="entry name" value="Cupredoxins"/>
    <property type="match status" value="2"/>
</dbReference>
<evidence type="ECO:0000259" key="13">
    <source>
        <dbReference type="Pfam" id="PF07732"/>
    </source>
</evidence>
<dbReference type="InterPro" id="IPR011707">
    <property type="entry name" value="Cu-oxidase-like_N"/>
</dbReference>
<comment type="similarity">
    <text evidence="1">Belongs to the multicopper oxidase family.</text>
</comment>
<comment type="subunit">
    <text evidence="2">Monomer.</text>
</comment>
<name>A0ABT6HRD9_9ACTN</name>
<dbReference type="EMBL" id="JARWBG010000021">
    <property type="protein sequence ID" value="MDH2390813.1"/>
    <property type="molecule type" value="Genomic_DNA"/>
</dbReference>
<dbReference type="RefSeq" id="WP_279929464.1">
    <property type="nucleotide sequence ID" value="NZ_JARWBG010000021.1"/>
</dbReference>
<dbReference type="PANTHER" id="PTHR48267">
    <property type="entry name" value="CUPREDOXIN SUPERFAMILY PROTEIN"/>
    <property type="match status" value="1"/>
</dbReference>
<gene>
    <name evidence="14" type="ORF">QCN29_18855</name>
</gene>
<evidence type="ECO:0000256" key="1">
    <source>
        <dbReference type="ARBA" id="ARBA00010609"/>
    </source>
</evidence>
<dbReference type="CDD" id="cd13890">
    <property type="entry name" value="CuRO_3_CueO_FtsP"/>
    <property type="match status" value="1"/>
</dbReference>
<dbReference type="InterPro" id="IPR006311">
    <property type="entry name" value="TAT_signal"/>
</dbReference>
<evidence type="ECO:0000256" key="4">
    <source>
        <dbReference type="ARBA" id="ARBA00023002"/>
    </source>
</evidence>
<evidence type="ECO:0000256" key="10">
    <source>
        <dbReference type="SAM" id="MobiDB-lite"/>
    </source>
</evidence>
<evidence type="ECO:0000256" key="9">
    <source>
        <dbReference type="ARBA" id="ARBA00048092"/>
    </source>
</evidence>
<dbReference type="InterPro" id="IPR045087">
    <property type="entry name" value="Cu-oxidase_fam"/>
</dbReference>
<evidence type="ECO:0000256" key="7">
    <source>
        <dbReference type="ARBA" id="ARBA00042896"/>
    </source>
</evidence>
<comment type="caution">
    <text evidence="14">The sequence shown here is derived from an EMBL/GenBank/DDBJ whole genome shotgun (WGS) entry which is preliminary data.</text>
</comment>
<feature type="compositionally biased region" description="Gly residues" evidence="10">
    <location>
        <begin position="8"/>
        <end position="21"/>
    </location>
</feature>
<evidence type="ECO:0000256" key="5">
    <source>
        <dbReference type="ARBA" id="ARBA00038978"/>
    </source>
</evidence>
<keyword evidence="3" id="KW-0479">Metal-binding</keyword>
<evidence type="ECO:0000256" key="3">
    <source>
        <dbReference type="ARBA" id="ARBA00022723"/>
    </source>
</evidence>
<dbReference type="CDD" id="cd13867">
    <property type="entry name" value="CuRO_2_CueO_FtsP"/>
    <property type="match status" value="1"/>
</dbReference>
<evidence type="ECO:0000256" key="8">
    <source>
        <dbReference type="ARBA" id="ARBA00043090"/>
    </source>
</evidence>
<feature type="transmembrane region" description="Helical" evidence="11">
    <location>
        <begin position="35"/>
        <end position="55"/>
    </location>
</feature>
<dbReference type="InterPro" id="IPR011706">
    <property type="entry name" value="Cu-oxidase_C"/>
</dbReference>
<keyword evidence="15" id="KW-1185">Reference proteome</keyword>
<dbReference type="Pfam" id="PF07731">
    <property type="entry name" value="Cu-oxidase_2"/>
    <property type="match status" value="1"/>
</dbReference>
<evidence type="ECO:0000313" key="14">
    <source>
        <dbReference type="EMBL" id="MDH2390813.1"/>
    </source>
</evidence>
<dbReference type="CDD" id="cd04232">
    <property type="entry name" value="CuRO_1_CueO_FtsP"/>
    <property type="match status" value="1"/>
</dbReference>
<evidence type="ECO:0000256" key="11">
    <source>
        <dbReference type="SAM" id="Phobius"/>
    </source>
</evidence>